<protein>
    <submittedName>
        <fullName evidence="2">Sulfatase-like hydrolase/transferase</fullName>
    </submittedName>
</protein>
<dbReference type="SUPFAM" id="SSF53649">
    <property type="entry name" value="Alkaline phosphatase-like"/>
    <property type="match status" value="1"/>
</dbReference>
<dbReference type="InterPro" id="IPR017850">
    <property type="entry name" value="Alkaline_phosphatase_core_sf"/>
</dbReference>
<evidence type="ECO:0000313" key="3">
    <source>
        <dbReference type="Proteomes" id="UP000593765"/>
    </source>
</evidence>
<name>A0A7M2WZ40_9BACT</name>
<accession>A0A7M2WZ40</accession>
<reference evidence="2 3" key="1">
    <citation type="submission" date="2020-10" db="EMBL/GenBank/DDBJ databases">
        <title>Wide distribution of Phycisphaera-like planctomycetes from WD2101 soil group in peatlands and genome analysis of the first cultivated representative.</title>
        <authorList>
            <person name="Dedysh S.N."/>
            <person name="Beletsky A.V."/>
            <person name="Ivanova A."/>
            <person name="Kulichevskaya I.S."/>
            <person name="Suzina N.E."/>
            <person name="Philippov D.A."/>
            <person name="Rakitin A.L."/>
            <person name="Mardanov A.V."/>
            <person name="Ravin N.V."/>
        </authorList>
    </citation>
    <scope>NUCLEOTIDE SEQUENCE [LARGE SCALE GENOMIC DNA]</scope>
    <source>
        <strain evidence="2 3">M1803</strain>
    </source>
</reference>
<sequence length="300" mass="32947">MPLNAPHRPIVPTKEWQGKSGLGKYGDFVMETDWSIGQMMEAVDKAGISKNTLIILTSDNGCSRAAGIGKLEEQGHYPGEQRRGSKSDIWDGGHRIPFIVRWPDRVKAASRSDQLICLTDLMATCAEIVGAKLPETAGEDSVSIVRKRAANWPGKKRRIEFSLFEDMVGHVALADISGSLGRMDGDASGRLCRRHPAQLYFCRPRRRSPCTPFGTRQGAARPPAHPSLVDDRHHRCVLSSEVSRSGQNTEWVLGTRARAISRHGHLWDCPCDKGSLRCRVWCSRGGSLTAGAAGTYGQFT</sequence>
<organism evidence="2 3">
    <name type="scientific">Humisphaera borealis</name>
    <dbReference type="NCBI Taxonomy" id="2807512"/>
    <lineage>
        <taxon>Bacteria</taxon>
        <taxon>Pseudomonadati</taxon>
        <taxon>Planctomycetota</taxon>
        <taxon>Phycisphaerae</taxon>
        <taxon>Tepidisphaerales</taxon>
        <taxon>Tepidisphaeraceae</taxon>
        <taxon>Humisphaera</taxon>
    </lineage>
</organism>
<keyword evidence="3" id="KW-1185">Reference proteome</keyword>
<dbReference type="InterPro" id="IPR000917">
    <property type="entry name" value="Sulfatase_N"/>
</dbReference>
<dbReference type="PANTHER" id="PTHR43751:SF6">
    <property type="entry name" value="N-ACETYLGALACTOSAMINE-6-O-SULFATASE"/>
    <property type="match status" value="1"/>
</dbReference>
<dbReference type="PANTHER" id="PTHR43751">
    <property type="entry name" value="SULFATASE"/>
    <property type="match status" value="1"/>
</dbReference>
<evidence type="ECO:0000259" key="1">
    <source>
        <dbReference type="Pfam" id="PF00884"/>
    </source>
</evidence>
<keyword evidence="2" id="KW-0378">Hydrolase</keyword>
<dbReference type="GO" id="GO:0016787">
    <property type="term" value="F:hydrolase activity"/>
    <property type="evidence" value="ECO:0007669"/>
    <property type="project" value="UniProtKB-KW"/>
</dbReference>
<dbReference type="EMBL" id="CP063458">
    <property type="protein sequence ID" value="QOV89750.1"/>
    <property type="molecule type" value="Genomic_DNA"/>
</dbReference>
<dbReference type="RefSeq" id="WP_206292809.1">
    <property type="nucleotide sequence ID" value="NZ_CP063458.1"/>
</dbReference>
<dbReference type="InterPro" id="IPR052701">
    <property type="entry name" value="GAG_Ulvan_Degrading_Sulfatases"/>
</dbReference>
<dbReference type="KEGG" id="hbs:IPV69_26805"/>
<dbReference type="AlphaFoldDB" id="A0A7M2WZ40"/>
<proteinExistence type="predicted"/>
<evidence type="ECO:0000313" key="2">
    <source>
        <dbReference type="EMBL" id="QOV89750.1"/>
    </source>
</evidence>
<gene>
    <name evidence="2" type="ORF">IPV69_26805</name>
</gene>
<dbReference type="Gene3D" id="3.40.720.10">
    <property type="entry name" value="Alkaline Phosphatase, subunit A"/>
    <property type="match status" value="1"/>
</dbReference>
<dbReference type="Proteomes" id="UP000593765">
    <property type="component" value="Chromosome"/>
</dbReference>
<dbReference type="Pfam" id="PF00884">
    <property type="entry name" value="Sulfatase"/>
    <property type="match status" value="1"/>
</dbReference>
<feature type="domain" description="Sulfatase N-terminal" evidence="1">
    <location>
        <begin position="4"/>
        <end position="130"/>
    </location>
</feature>